<dbReference type="EMBL" id="HACA01005940">
    <property type="protein sequence ID" value="CDW23301.1"/>
    <property type="molecule type" value="Transcribed_RNA"/>
</dbReference>
<name>A0A0K2TCW0_LEPSM</name>
<reference evidence="1" key="1">
    <citation type="submission" date="2014-05" db="EMBL/GenBank/DDBJ databases">
        <authorList>
            <person name="Chronopoulou M."/>
        </authorList>
    </citation>
    <scope>NUCLEOTIDE SEQUENCE</scope>
    <source>
        <tissue evidence="1">Whole organism</tissue>
    </source>
</reference>
<proteinExistence type="predicted"/>
<protein>
    <submittedName>
        <fullName evidence="1">Uncharacterized protein</fullName>
    </submittedName>
</protein>
<accession>A0A0K2TCW0</accession>
<evidence type="ECO:0000313" key="1">
    <source>
        <dbReference type="EMBL" id="CDW23301.1"/>
    </source>
</evidence>
<organism evidence="1">
    <name type="scientific">Lepeophtheirus salmonis</name>
    <name type="common">Salmon louse</name>
    <name type="synonym">Caligus salmonis</name>
    <dbReference type="NCBI Taxonomy" id="72036"/>
    <lineage>
        <taxon>Eukaryota</taxon>
        <taxon>Metazoa</taxon>
        <taxon>Ecdysozoa</taxon>
        <taxon>Arthropoda</taxon>
        <taxon>Crustacea</taxon>
        <taxon>Multicrustacea</taxon>
        <taxon>Hexanauplia</taxon>
        <taxon>Copepoda</taxon>
        <taxon>Siphonostomatoida</taxon>
        <taxon>Caligidae</taxon>
        <taxon>Lepeophtheirus</taxon>
    </lineage>
</organism>
<dbReference type="AlphaFoldDB" id="A0A0K2TCW0"/>
<sequence length="37" mass="4012">MNLVVGNGKGIDKSNMWKTFMDPIPTDLSSSSVPKCL</sequence>